<dbReference type="InterPro" id="IPR011990">
    <property type="entry name" value="TPR-like_helical_dom_sf"/>
</dbReference>
<reference evidence="4" key="1">
    <citation type="journal article" date="2020" name="mSystems">
        <title>Genome- and Community-Level Interaction Insights into Carbon Utilization and Element Cycling Functions of Hydrothermarchaeota in Hydrothermal Sediment.</title>
        <authorList>
            <person name="Zhou Z."/>
            <person name="Liu Y."/>
            <person name="Xu W."/>
            <person name="Pan J."/>
            <person name="Luo Z.H."/>
            <person name="Li M."/>
        </authorList>
    </citation>
    <scope>NUCLEOTIDE SEQUENCE [LARGE SCALE GENOMIC DNA]</scope>
    <source>
        <strain evidence="4">SpSt-1224</strain>
    </source>
</reference>
<feature type="repeat" description="TPR" evidence="3">
    <location>
        <begin position="497"/>
        <end position="530"/>
    </location>
</feature>
<dbReference type="Proteomes" id="UP000885986">
    <property type="component" value="Unassembled WGS sequence"/>
</dbReference>
<dbReference type="PANTHER" id="PTHR45586">
    <property type="entry name" value="TPR REPEAT-CONTAINING PROTEIN PA4667"/>
    <property type="match status" value="1"/>
</dbReference>
<dbReference type="PROSITE" id="PS50005">
    <property type="entry name" value="TPR"/>
    <property type="match status" value="4"/>
</dbReference>
<dbReference type="AlphaFoldDB" id="A0A7C2XLT4"/>
<comment type="caution">
    <text evidence="4">The sequence shown here is derived from an EMBL/GenBank/DDBJ whole genome shotgun (WGS) entry which is preliminary data.</text>
</comment>
<feature type="repeat" description="TPR" evidence="3">
    <location>
        <begin position="88"/>
        <end position="121"/>
    </location>
</feature>
<dbReference type="Pfam" id="PF14559">
    <property type="entry name" value="TPR_19"/>
    <property type="match status" value="4"/>
</dbReference>
<evidence type="ECO:0000256" key="2">
    <source>
        <dbReference type="ARBA" id="ARBA00022803"/>
    </source>
</evidence>
<dbReference type="SUPFAM" id="SSF48452">
    <property type="entry name" value="TPR-like"/>
    <property type="match status" value="2"/>
</dbReference>
<dbReference type="InterPro" id="IPR051012">
    <property type="entry name" value="CellSynth/LPSAsmb/PSIAsmb"/>
</dbReference>
<evidence type="ECO:0000256" key="3">
    <source>
        <dbReference type="PROSITE-ProRule" id="PRU00339"/>
    </source>
</evidence>
<name>A0A7C2XLT4_9BACT</name>
<proteinExistence type="predicted"/>
<dbReference type="EMBL" id="DSDS01000043">
    <property type="protein sequence ID" value="HET97472.1"/>
    <property type="molecule type" value="Genomic_DNA"/>
</dbReference>
<evidence type="ECO:0000256" key="1">
    <source>
        <dbReference type="ARBA" id="ARBA00022737"/>
    </source>
</evidence>
<gene>
    <name evidence="4" type="ORF">ENN98_01960</name>
</gene>
<dbReference type="Gene3D" id="1.25.40.10">
    <property type="entry name" value="Tetratricopeptide repeat domain"/>
    <property type="match status" value="5"/>
</dbReference>
<dbReference type="SMART" id="SM00028">
    <property type="entry name" value="TPR"/>
    <property type="match status" value="11"/>
</dbReference>
<dbReference type="PROSITE" id="PS51257">
    <property type="entry name" value="PROKAR_LIPOPROTEIN"/>
    <property type="match status" value="1"/>
</dbReference>
<protein>
    <submittedName>
        <fullName evidence="4">Tetratricopeptide repeat protein</fullName>
    </submittedName>
</protein>
<dbReference type="InterPro" id="IPR019734">
    <property type="entry name" value="TPR_rpt"/>
</dbReference>
<evidence type="ECO:0000313" key="4">
    <source>
        <dbReference type="EMBL" id="HET97472.1"/>
    </source>
</evidence>
<feature type="repeat" description="TPR" evidence="3">
    <location>
        <begin position="190"/>
        <end position="223"/>
    </location>
</feature>
<dbReference type="Pfam" id="PF13176">
    <property type="entry name" value="TPR_7"/>
    <property type="match status" value="1"/>
</dbReference>
<feature type="repeat" description="TPR" evidence="3">
    <location>
        <begin position="531"/>
        <end position="564"/>
    </location>
</feature>
<organism evidence="4">
    <name type="scientific">Desulfurivibrio alkaliphilus</name>
    <dbReference type="NCBI Taxonomy" id="427923"/>
    <lineage>
        <taxon>Bacteria</taxon>
        <taxon>Pseudomonadati</taxon>
        <taxon>Thermodesulfobacteriota</taxon>
        <taxon>Desulfobulbia</taxon>
        <taxon>Desulfobulbales</taxon>
        <taxon>Desulfobulbaceae</taxon>
        <taxon>Desulfurivibrio</taxon>
    </lineage>
</organism>
<keyword evidence="2 3" id="KW-0802">TPR repeat</keyword>
<sequence length="582" mass="65760">MTMTRYNLSLIVLLLALAAGGGCAWWGAPPADYSAPRFAAELEPYEEAVSPACAYFHFAWAKSAELDGRLEEARYAYEQALLCDREADYVMRSLAMLLLRQGKRDEALIWVQRMVELRPDDTAARGLLANLYSAAGDPERAAAIYRDILAEDPGNPNITLLLAALYVEGERLPAARELLEELTMNHPGFMMGHYYLARLYRDLGEMDAALTSYERALALSWSPALARELAGVYELAGRYDESLHLYRQMVAEDPTDERARGLLANLYLRMNRVDDALAELAELRHYISDVGNVDLTIARILVDEGRFEEAAALLRNLLSDEPSLDAVRSLLVLAYYRMDRIGEARALLEEIRPGDAGYEDAVLMLARIYHGKDDPAGAMAVLTRALADPEHRFLSFYVTLALLHAEWQDAGQGMLVFDRALRELGRTVKVLFEYALYLEKIGHSDAALAKMREVLALDPHDPFALNYVGYTWADRNENLEKAREYIEEAIRLKPDDGAIRDSLGWVYFRLGDYRRAAEELEQAVRMLPDDPVIHDHLGDTYHKLGRIAEAAAAYGRALELLDPEEDRERWLVIEEKLKELAR</sequence>
<keyword evidence="1" id="KW-0677">Repeat</keyword>
<dbReference type="Pfam" id="PF13432">
    <property type="entry name" value="TPR_16"/>
    <property type="match status" value="2"/>
</dbReference>
<dbReference type="PANTHER" id="PTHR45586:SF16">
    <property type="entry name" value="DOMAIN PROTEIN, PUTATIVE-RELATED"/>
    <property type="match status" value="1"/>
</dbReference>
<accession>A0A7C2XLT4</accession>